<proteinExistence type="inferred from homology"/>
<comment type="similarity">
    <text evidence="7">Belongs to the snail C2H2-type zinc-finger protein family.</text>
</comment>
<keyword evidence="5" id="KW-0862">Zinc</keyword>
<protein>
    <recommendedName>
        <fullName evidence="10">C2H2-type domain-containing protein</fullName>
    </recommendedName>
</protein>
<keyword evidence="6" id="KW-0539">Nucleus</keyword>
<dbReference type="PANTHER" id="PTHR24388">
    <property type="entry name" value="ZINC FINGER PROTEIN"/>
    <property type="match status" value="1"/>
</dbReference>
<dbReference type="GO" id="GO:0000978">
    <property type="term" value="F:RNA polymerase II cis-regulatory region sequence-specific DNA binding"/>
    <property type="evidence" value="ECO:0007669"/>
    <property type="project" value="TreeGrafter"/>
</dbReference>
<accession>A0AAV6UIZ2</accession>
<evidence type="ECO:0000256" key="7">
    <source>
        <dbReference type="ARBA" id="ARBA00037948"/>
    </source>
</evidence>
<dbReference type="GO" id="GO:0045893">
    <property type="term" value="P:positive regulation of DNA-templated transcription"/>
    <property type="evidence" value="ECO:0007669"/>
    <property type="project" value="UniProtKB-ARBA"/>
</dbReference>
<name>A0AAV6UIZ2_9ARAC</name>
<dbReference type="PROSITE" id="PS00028">
    <property type="entry name" value="ZINC_FINGER_C2H2_1"/>
    <property type="match status" value="2"/>
</dbReference>
<dbReference type="SUPFAM" id="SSF57667">
    <property type="entry name" value="beta-beta-alpha zinc fingers"/>
    <property type="match status" value="1"/>
</dbReference>
<evidence type="ECO:0000256" key="4">
    <source>
        <dbReference type="ARBA" id="ARBA00022771"/>
    </source>
</evidence>
<keyword evidence="3" id="KW-0677">Repeat</keyword>
<dbReference type="SMART" id="SM00355">
    <property type="entry name" value="ZnF_C2H2"/>
    <property type="match status" value="3"/>
</dbReference>
<comment type="caution">
    <text evidence="11">The sequence shown here is derived from an EMBL/GenBank/DDBJ whole genome shotgun (WGS) entry which is preliminary data.</text>
</comment>
<evidence type="ECO:0000313" key="11">
    <source>
        <dbReference type="EMBL" id="KAG8183744.1"/>
    </source>
</evidence>
<feature type="region of interest" description="Disordered" evidence="9">
    <location>
        <begin position="93"/>
        <end position="115"/>
    </location>
</feature>
<dbReference type="GO" id="GO:0005694">
    <property type="term" value="C:chromosome"/>
    <property type="evidence" value="ECO:0007669"/>
    <property type="project" value="UniProtKB-ARBA"/>
</dbReference>
<dbReference type="GO" id="GO:0005634">
    <property type="term" value="C:nucleus"/>
    <property type="evidence" value="ECO:0007669"/>
    <property type="project" value="UniProtKB-SubCell"/>
</dbReference>
<evidence type="ECO:0000256" key="2">
    <source>
        <dbReference type="ARBA" id="ARBA00022723"/>
    </source>
</evidence>
<keyword evidence="4 8" id="KW-0863">Zinc-finger</keyword>
<evidence type="ECO:0000313" key="12">
    <source>
        <dbReference type="Proteomes" id="UP000827092"/>
    </source>
</evidence>
<evidence type="ECO:0000256" key="5">
    <source>
        <dbReference type="ARBA" id="ARBA00022833"/>
    </source>
</evidence>
<reference evidence="11 12" key="1">
    <citation type="journal article" date="2022" name="Nat. Ecol. Evol.">
        <title>A masculinizing supergene underlies an exaggerated male reproductive morph in a spider.</title>
        <authorList>
            <person name="Hendrickx F."/>
            <person name="De Corte Z."/>
            <person name="Sonet G."/>
            <person name="Van Belleghem S.M."/>
            <person name="Kostlbacher S."/>
            <person name="Vangestel C."/>
        </authorList>
    </citation>
    <scope>NUCLEOTIDE SEQUENCE [LARGE SCALE GENOMIC DNA]</scope>
    <source>
        <strain evidence="11">W744_W776</strain>
    </source>
</reference>
<dbReference type="GO" id="GO:0008270">
    <property type="term" value="F:zinc ion binding"/>
    <property type="evidence" value="ECO:0007669"/>
    <property type="project" value="UniProtKB-KW"/>
</dbReference>
<evidence type="ECO:0000256" key="8">
    <source>
        <dbReference type="PROSITE-ProRule" id="PRU00042"/>
    </source>
</evidence>
<dbReference type="FunFam" id="3.30.160.60:FF:001732">
    <property type="entry name" value="Zgc:162936"/>
    <property type="match status" value="1"/>
</dbReference>
<dbReference type="PANTHER" id="PTHR24388:SF54">
    <property type="entry name" value="PROTEIN ESCARGOT"/>
    <property type="match status" value="1"/>
</dbReference>
<dbReference type="InterPro" id="IPR013087">
    <property type="entry name" value="Znf_C2H2_type"/>
</dbReference>
<dbReference type="FunFam" id="3.30.160.60:FF:000303">
    <property type="entry name" value="Zinc finger protein 41"/>
    <property type="match status" value="1"/>
</dbReference>
<evidence type="ECO:0000256" key="6">
    <source>
        <dbReference type="ARBA" id="ARBA00023242"/>
    </source>
</evidence>
<keyword evidence="12" id="KW-1185">Reference proteome</keyword>
<evidence type="ECO:0000256" key="1">
    <source>
        <dbReference type="ARBA" id="ARBA00004123"/>
    </source>
</evidence>
<evidence type="ECO:0000256" key="9">
    <source>
        <dbReference type="SAM" id="MobiDB-lite"/>
    </source>
</evidence>
<dbReference type="EMBL" id="JAFNEN010000407">
    <property type="protein sequence ID" value="KAG8183744.1"/>
    <property type="molecule type" value="Genomic_DNA"/>
</dbReference>
<feature type="domain" description="C2H2-type" evidence="10">
    <location>
        <begin position="86"/>
        <end position="114"/>
    </location>
</feature>
<sequence>MPSLRLQSNAVYSSLRKHIGRVHTRDFSHKCSECGKGFAAPYDLKRHLLVHSGEKPYSCPHCDYRATRPDALRKHIGRVHAREFRHKCSECDKGFTRPSELKKHVEKAHQKKQED</sequence>
<evidence type="ECO:0000259" key="10">
    <source>
        <dbReference type="PROSITE" id="PS50157"/>
    </source>
</evidence>
<dbReference type="Proteomes" id="UP000827092">
    <property type="component" value="Unassembled WGS sequence"/>
</dbReference>
<dbReference type="PROSITE" id="PS50157">
    <property type="entry name" value="ZINC_FINGER_C2H2_2"/>
    <property type="match status" value="3"/>
</dbReference>
<evidence type="ECO:0000256" key="3">
    <source>
        <dbReference type="ARBA" id="ARBA00022737"/>
    </source>
</evidence>
<feature type="domain" description="C2H2-type" evidence="10">
    <location>
        <begin position="57"/>
        <end position="85"/>
    </location>
</feature>
<dbReference type="FunFam" id="3.30.160.60:FF:000100">
    <property type="entry name" value="Zinc finger 45-like"/>
    <property type="match status" value="1"/>
</dbReference>
<gene>
    <name evidence="11" type="ORF">JTE90_029326</name>
</gene>
<organism evidence="11 12">
    <name type="scientific">Oedothorax gibbosus</name>
    <dbReference type="NCBI Taxonomy" id="931172"/>
    <lineage>
        <taxon>Eukaryota</taxon>
        <taxon>Metazoa</taxon>
        <taxon>Ecdysozoa</taxon>
        <taxon>Arthropoda</taxon>
        <taxon>Chelicerata</taxon>
        <taxon>Arachnida</taxon>
        <taxon>Araneae</taxon>
        <taxon>Araneomorphae</taxon>
        <taxon>Entelegynae</taxon>
        <taxon>Araneoidea</taxon>
        <taxon>Linyphiidae</taxon>
        <taxon>Erigoninae</taxon>
        <taxon>Oedothorax</taxon>
    </lineage>
</organism>
<dbReference type="Gene3D" id="3.30.160.60">
    <property type="entry name" value="Classic Zinc Finger"/>
    <property type="match status" value="3"/>
</dbReference>
<dbReference type="GO" id="GO:0000981">
    <property type="term" value="F:DNA-binding transcription factor activity, RNA polymerase II-specific"/>
    <property type="evidence" value="ECO:0007669"/>
    <property type="project" value="TreeGrafter"/>
</dbReference>
<keyword evidence="2" id="KW-0479">Metal-binding</keyword>
<dbReference type="InterPro" id="IPR036236">
    <property type="entry name" value="Znf_C2H2_sf"/>
</dbReference>
<dbReference type="AlphaFoldDB" id="A0AAV6UIZ2"/>
<comment type="subcellular location">
    <subcellularLocation>
        <location evidence="1">Nucleus</location>
    </subcellularLocation>
</comment>
<dbReference type="InterPro" id="IPR050527">
    <property type="entry name" value="Snail/Krueppel_Znf"/>
</dbReference>
<dbReference type="Pfam" id="PF00096">
    <property type="entry name" value="zf-C2H2"/>
    <property type="match status" value="3"/>
</dbReference>
<feature type="domain" description="C2H2-type" evidence="10">
    <location>
        <begin position="29"/>
        <end position="56"/>
    </location>
</feature>